<name>A0A8H4H4P1_9EURO</name>
<proteinExistence type="predicted"/>
<organism evidence="1 2">
    <name type="scientific">Aspergillus fumigatiaffinis</name>
    <dbReference type="NCBI Taxonomy" id="340414"/>
    <lineage>
        <taxon>Eukaryota</taxon>
        <taxon>Fungi</taxon>
        <taxon>Dikarya</taxon>
        <taxon>Ascomycota</taxon>
        <taxon>Pezizomycotina</taxon>
        <taxon>Eurotiomycetes</taxon>
        <taxon>Eurotiomycetidae</taxon>
        <taxon>Eurotiales</taxon>
        <taxon>Aspergillaceae</taxon>
        <taxon>Aspergillus</taxon>
        <taxon>Aspergillus subgen. Fumigati</taxon>
    </lineage>
</organism>
<protein>
    <submittedName>
        <fullName evidence="1">Uncharacterized protein</fullName>
    </submittedName>
</protein>
<sequence length="126" mass="14699">MAISNDNYGEGEYISAAEVVAAVRATKHEAEPIEELEDYETVDWVAVDYFRELIELSPLTKHKGEKDVFDQLKARGITQKWLVPSYELFKSQPYLRMMHADRVKRLTQNQFYIPTFLDRTNSPAHF</sequence>
<dbReference type="AlphaFoldDB" id="A0A8H4H4P1"/>
<evidence type="ECO:0000313" key="2">
    <source>
        <dbReference type="Proteomes" id="UP000653565"/>
    </source>
</evidence>
<dbReference type="EMBL" id="JAAAPX010000008">
    <property type="protein sequence ID" value="KAF4244145.1"/>
    <property type="molecule type" value="Genomic_DNA"/>
</dbReference>
<accession>A0A8H4H4P1</accession>
<reference evidence="1" key="2">
    <citation type="submission" date="2020-04" db="EMBL/GenBank/DDBJ databases">
        <authorList>
            <person name="Santos R.A.C."/>
            <person name="Steenwyk J.L."/>
            <person name="Rivero-Menendez O."/>
            <person name="Mead M.E."/>
            <person name="Silva L.P."/>
            <person name="Bastos R.W."/>
            <person name="Alastruey-Izquierdo A."/>
            <person name="Goldman G.H."/>
            <person name="Rokas A."/>
        </authorList>
    </citation>
    <scope>NUCLEOTIDE SEQUENCE</scope>
    <source>
        <strain evidence="1">CNM-CM6805</strain>
    </source>
</reference>
<keyword evidence="2" id="KW-1185">Reference proteome</keyword>
<reference evidence="1" key="1">
    <citation type="journal article" date="2020" name="bioRxiv">
        <title>Genomic and phenotypic heterogeneity of clinical isolates of the human pathogens Aspergillus fumigatus, Aspergillus lentulus and Aspergillus fumigatiaffinis.</title>
        <authorList>
            <person name="dos Santos R.A.C."/>
            <person name="Steenwyk J.L."/>
            <person name="Rivero-Menendez O."/>
            <person name="Mead M.E."/>
            <person name="Silva L.P."/>
            <person name="Bastos R.W."/>
            <person name="Alastruey-Izquierdo A."/>
            <person name="Goldman G.H."/>
            <person name="Rokas A."/>
        </authorList>
    </citation>
    <scope>NUCLEOTIDE SEQUENCE</scope>
    <source>
        <strain evidence="1">CNM-CM6805</strain>
    </source>
</reference>
<gene>
    <name evidence="1" type="ORF">CNMCM6805_009930</name>
</gene>
<comment type="caution">
    <text evidence="1">The sequence shown here is derived from an EMBL/GenBank/DDBJ whole genome shotgun (WGS) entry which is preliminary data.</text>
</comment>
<dbReference type="Proteomes" id="UP000653565">
    <property type="component" value="Unassembled WGS sequence"/>
</dbReference>
<evidence type="ECO:0000313" key="1">
    <source>
        <dbReference type="EMBL" id="KAF4244145.1"/>
    </source>
</evidence>